<proteinExistence type="predicted"/>
<dbReference type="InterPro" id="IPR025616">
    <property type="entry name" value="YpjP"/>
</dbReference>
<dbReference type="Pfam" id="PF14005">
    <property type="entry name" value="YpjP"/>
    <property type="match status" value="1"/>
</dbReference>
<evidence type="ECO:0000313" key="1">
    <source>
        <dbReference type="EMBL" id="UOQ92321.1"/>
    </source>
</evidence>
<reference evidence="1 2" key="1">
    <citation type="submission" date="2022-04" db="EMBL/GenBank/DDBJ databases">
        <title>Halobacillus sp. isolated from saltern.</title>
        <authorList>
            <person name="Won M."/>
            <person name="Lee C.-M."/>
            <person name="Woen H.-Y."/>
            <person name="Kwon S.-W."/>
        </authorList>
    </citation>
    <scope>NUCLEOTIDE SEQUENCE [LARGE SCALE GENOMIC DNA]</scope>
    <source>
        <strain evidence="1 2">SSTM10-2</strain>
    </source>
</reference>
<dbReference type="RefSeq" id="WP_244751931.1">
    <property type="nucleotide sequence ID" value="NZ_CP095074.1"/>
</dbReference>
<gene>
    <name evidence="1" type="ORF">MUO14_17850</name>
</gene>
<dbReference type="Proteomes" id="UP000831880">
    <property type="component" value="Chromosome"/>
</dbReference>
<name>A0ABY4GVX9_9BACI</name>
<dbReference type="EMBL" id="CP095074">
    <property type="protein sequence ID" value="UOQ92321.1"/>
    <property type="molecule type" value="Genomic_DNA"/>
</dbReference>
<accession>A0ABY4GVX9</accession>
<organism evidence="1 2">
    <name type="scientific">Halobacillus shinanisalinarum</name>
    <dbReference type="NCBI Taxonomy" id="2932258"/>
    <lineage>
        <taxon>Bacteria</taxon>
        <taxon>Bacillati</taxon>
        <taxon>Bacillota</taxon>
        <taxon>Bacilli</taxon>
        <taxon>Bacillales</taxon>
        <taxon>Bacillaceae</taxon>
        <taxon>Halobacillus</taxon>
    </lineage>
</organism>
<protein>
    <submittedName>
        <fullName evidence="1">YpjP family protein</fullName>
    </submittedName>
</protein>
<sequence>MRLWGRKIFVVLVSVLTLGMYVPPAHSFTDAADSKRVASEDRESTYLTPNDEGLPDEAGAVELDSFLEDGPGSDEDYIQVLTKKAKEQTLTKMGPRINKKVDTDMTNDILPKIEEVVEMILADVDEDEVPYYKIVEELSPGYGEKIFNLYNHQTNEEVARFHVRRDKRPGDGYWFNFHYHLNADNFVEHHSIGEVYWEKNTPRNGCHNLVLQSKSPYTHYENLTSVLGHQIF</sequence>
<keyword evidence="2" id="KW-1185">Reference proteome</keyword>
<evidence type="ECO:0000313" key="2">
    <source>
        <dbReference type="Proteomes" id="UP000831880"/>
    </source>
</evidence>